<dbReference type="SUPFAM" id="SSF55785">
    <property type="entry name" value="PYP-like sensor domain (PAS domain)"/>
    <property type="match status" value="1"/>
</dbReference>
<keyword evidence="4" id="KW-0597">Phosphoprotein</keyword>
<evidence type="ECO:0000313" key="14">
    <source>
        <dbReference type="Proteomes" id="UP000251075"/>
    </source>
</evidence>
<dbReference type="PANTHER" id="PTHR43065:SF46">
    <property type="entry name" value="C4-DICARBOXYLATE TRANSPORT SENSOR PROTEIN DCTB"/>
    <property type="match status" value="1"/>
</dbReference>
<dbReference type="EC" id="2.7.13.3" evidence="3"/>
<keyword evidence="9" id="KW-0902">Two-component regulatory system</keyword>
<dbReference type="SUPFAM" id="SSF47384">
    <property type="entry name" value="Homodimeric domain of signal transducing histidine kinase"/>
    <property type="match status" value="1"/>
</dbReference>
<comment type="catalytic activity">
    <reaction evidence="1">
        <text>ATP + protein L-histidine = ADP + protein N-phospho-L-histidine.</text>
        <dbReference type="EC" id="2.7.13.3"/>
    </reaction>
</comment>
<dbReference type="InterPro" id="IPR003660">
    <property type="entry name" value="HAMP_dom"/>
</dbReference>
<dbReference type="GO" id="GO:0000155">
    <property type="term" value="F:phosphorelay sensor kinase activity"/>
    <property type="evidence" value="ECO:0007669"/>
    <property type="project" value="InterPro"/>
</dbReference>
<evidence type="ECO:0000256" key="6">
    <source>
        <dbReference type="ARBA" id="ARBA00022741"/>
    </source>
</evidence>
<evidence type="ECO:0000313" key="13">
    <source>
        <dbReference type="EMBL" id="RAU22162.1"/>
    </source>
</evidence>
<dbReference type="NCBIfam" id="TIGR00229">
    <property type="entry name" value="sensory_box"/>
    <property type="match status" value="1"/>
</dbReference>
<dbReference type="InterPro" id="IPR000014">
    <property type="entry name" value="PAS"/>
</dbReference>
<dbReference type="Proteomes" id="UP000251075">
    <property type="component" value="Unassembled WGS sequence"/>
</dbReference>
<dbReference type="SUPFAM" id="SSF55874">
    <property type="entry name" value="ATPase domain of HSP90 chaperone/DNA topoisomerase II/histidine kinase"/>
    <property type="match status" value="1"/>
</dbReference>
<dbReference type="OrthoDB" id="226486at2"/>
<dbReference type="PANTHER" id="PTHR43065">
    <property type="entry name" value="SENSOR HISTIDINE KINASE"/>
    <property type="match status" value="1"/>
</dbReference>
<dbReference type="SMART" id="SM00387">
    <property type="entry name" value="HATPase_c"/>
    <property type="match status" value="1"/>
</dbReference>
<evidence type="ECO:0000256" key="8">
    <source>
        <dbReference type="ARBA" id="ARBA00022840"/>
    </source>
</evidence>
<keyword evidence="14" id="KW-1185">Reference proteome</keyword>
<evidence type="ECO:0000256" key="3">
    <source>
        <dbReference type="ARBA" id="ARBA00012438"/>
    </source>
</evidence>
<dbReference type="Gene3D" id="1.10.287.130">
    <property type="match status" value="1"/>
</dbReference>
<dbReference type="SMART" id="SM00304">
    <property type="entry name" value="HAMP"/>
    <property type="match status" value="1"/>
</dbReference>
<reference evidence="13 14" key="1">
    <citation type="submission" date="2017-11" db="EMBL/GenBank/DDBJ databases">
        <title>Draft genome sequence of magnetotactic bacterium Magnetospirillum kuznetsovii LBB-42.</title>
        <authorList>
            <person name="Grouzdev D.S."/>
            <person name="Rysina M.S."/>
            <person name="Baslerov R.V."/>
            <person name="Koziaeva V."/>
        </authorList>
    </citation>
    <scope>NUCLEOTIDE SEQUENCE [LARGE SCALE GENOMIC DNA]</scope>
    <source>
        <strain evidence="13 14">LBB-42</strain>
    </source>
</reference>
<dbReference type="Pfam" id="PF00672">
    <property type="entry name" value="HAMP"/>
    <property type="match status" value="1"/>
</dbReference>
<comment type="caution">
    <text evidence="13">The sequence shown here is derived from an EMBL/GenBank/DDBJ whole genome shotgun (WGS) entry which is preliminary data.</text>
</comment>
<evidence type="ECO:0000256" key="7">
    <source>
        <dbReference type="ARBA" id="ARBA00022777"/>
    </source>
</evidence>
<keyword evidence="8" id="KW-0067">ATP-binding</keyword>
<dbReference type="InterPro" id="IPR004358">
    <property type="entry name" value="Sig_transdc_His_kin-like_C"/>
</dbReference>
<organism evidence="13 14">
    <name type="scientific">Paramagnetospirillum kuznetsovii</name>
    <dbReference type="NCBI Taxonomy" id="2053833"/>
    <lineage>
        <taxon>Bacteria</taxon>
        <taxon>Pseudomonadati</taxon>
        <taxon>Pseudomonadota</taxon>
        <taxon>Alphaproteobacteria</taxon>
        <taxon>Rhodospirillales</taxon>
        <taxon>Magnetospirillaceae</taxon>
        <taxon>Paramagnetospirillum</taxon>
    </lineage>
</organism>
<feature type="domain" description="Histidine kinase" evidence="10">
    <location>
        <begin position="367"/>
        <end position="620"/>
    </location>
</feature>
<dbReference type="PRINTS" id="PR00344">
    <property type="entry name" value="BCTRLSENSOR"/>
</dbReference>
<dbReference type="Gene3D" id="3.30.450.20">
    <property type="entry name" value="PAS domain"/>
    <property type="match status" value="1"/>
</dbReference>
<evidence type="ECO:0000256" key="5">
    <source>
        <dbReference type="ARBA" id="ARBA00022679"/>
    </source>
</evidence>
<evidence type="ECO:0000259" key="10">
    <source>
        <dbReference type="PROSITE" id="PS50109"/>
    </source>
</evidence>
<accession>A0A364NYL3</accession>
<protein>
    <recommendedName>
        <fullName evidence="3">histidine kinase</fullName>
        <ecNumber evidence="3">2.7.13.3</ecNumber>
    </recommendedName>
</protein>
<dbReference type="Gene3D" id="3.30.565.10">
    <property type="entry name" value="Histidine kinase-like ATPase, C-terminal domain"/>
    <property type="match status" value="1"/>
</dbReference>
<evidence type="ECO:0000259" key="12">
    <source>
        <dbReference type="PROSITE" id="PS50885"/>
    </source>
</evidence>
<name>A0A364NYL3_9PROT</name>
<dbReference type="CDD" id="cd06225">
    <property type="entry name" value="HAMP"/>
    <property type="match status" value="1"/>
</dbReference>
<evidence type="ECO:0000256" key="1">
    <source>
        <dbReference type="ARBA" id="ARBA00000085"/>
    </source>
</evidence>
<dbReference type="PROSITE" id="PS50885">
    <property type="entry name" value="HAMP"/>
    <property type="match status" value="1"/>
</dbReference>
<keyword evidence="6" id="KW-0547">Nucleotide-binding</keyword>
<keyword evidence="7" id="KW-0418">Kinase</keyword>
<dbReference type="GO" id="GO:0016020">
    <property type="term" value="C:membrane"/>
    <property type="evidence" value="ECO:0007669"/>
    <property type="project" value="UniProtKB-SubCell"/>
</dbReference>
<dbReference type="Pfam" id="PF00989">
    <property type="entry name" value="PAS"/>
    <property type="match status" value="1"/>
</dbReference>
<dbReference type="InterPro" id="IPR003594">
    <property type="entry name" value="HATPase_dom"/>
</dbReference>
<dbReference type="PROSITE" id="PS50109">
    <property type="entry name" value="HIS_KIN"/>
    <property type="match status" value="1"/>
</dbReference>
<dbReference type="InterPro" id="IPR036890">
    <property type="entry name" value="HATPase_C_sf"/>
</dbReference>
<proteinExistence type="predicted"/>
<evidence type="ECO:0000256" key="9">
    <source>
        <dbReference type="ARBA" id="ARBA00023012"/>
    </source>
</evidence>
<dbReference type="SMART" id="SM00091">
    <property type="entry name" value="PAS"/>
    <property type="match status" value="1"/>
</dbReference>
<evidence type="ECO:0000256" key="4">
    <source>
        <dbReference type="ARBA" id="ARBA00022553"/>
    </source>
</evidence>
<feature type="domain" description="PAS" evidence="11">
    <location>
        <begin position="219"/>
        <end position="263"/>
    </location>
</feature>
<keyword evidence="5" id="KW-0808">Transferase</keyword>
<evidence type="ECO:0000259" key="11">
    <source>
        <dbReference type="PROSITE" id="PS50112"/>
    </source>
</evidence>
<dbReference type="RefSeq" id="WP_112143701.1">
    <property type="nucleotide sequence ID" value="NZ_PGTO01000005.1"/>
</dbReference>
<dbReference type="Pfam" id="PF02518">
    <property type="entry name" value="HATPase_c"/>
    <property type="match status" value="1"/>
</dbReference>
<dbReference type="AlphaFoldDB" id="A0A364NYL3"/>
<evidence type="ECO:0000256" key="2">
    <source>
        <dbReference type="ARBA" id="ARBA00004370"/>
    </source>
</evidence>
<dbReference type="InterPro" id="IPR035965">
    <property type="entry name" value="PAS-like_dom_sf"/>
</dbReference>
<dbReference type="InterPro" id="IPR013767">
    <property type="entry name" value="PAS_fold"/>
</dbReference>
<comment type="subcellular location">
    <subcellularLocation>
        <location evidence="2">Membrane</location>
    </subcellularLocation>
</comment>
<dbReference type="GO" id="GO:0005524">
    <property type="term" value="F:ATP binding"/>
    <property type="evidence" value="ECO:0007669"/>
    <property type="project" value="UniProtKB-KW"/>
</dbReference>
<sequence>MNIRVKLLVPLLLVAASVLAVMHFLAFASLKQMLVVERVNGEKRALTLVGLAIVPDLLVSDLAKIYETLSEVEQNHPWWRSLTLTTPAGKQLYPLGKAEQIEAMTRLSVPLAGVGRSLGMLTVDLEENSLVAPAISVLRRLELMVALILLFGTLAVVWQQNKSVIQPIKNLAKASHLLSEGNYDVSLPIPSGDEIGKLVSNFDIMRHAVGSRETALRQSERWLEAVIDNSTEAILTLDDQGRIQSFNRAAERIFGAPASRAIGAHFDQLVPLESMVEGGSAEIEVARFDASRFPALITASRVSAGGLSMVVATIGDLTQRRQYERIRADQHAELERLVTERTVALKEAQREALQASRLASVGQLAAGIAHEINTPIQYIGDNLNFIQDATKNILPLLDEARKLASNSEHFSNGDPLIREYFDRVDQADLDFLMNELPPAISQSLEGVTQVSRIVLSMKEFSHPGTTQKSAVDINRALENTVTVSRNTWKHIANLDVKLDPKLPRVNCHPGEINQVFLNLIINAAHAIDESGKPKPGKITVETFSAGDFIEVRFSDNGTGIPDDIKDRIFDPFFTTKDVGKGTGQGLAICYDVVVVKHGGQIVVGGANGEGAVFTIRLPVA</sequence>
<feature type="domain" description="HAMP" evidence="12">
    <location>
        <begin position="162"/>
        <end position="214"/>
    </location>
</feature>
<gene>
    <name evidence="13" type="ORF">CU669_08465</name>
</gene>
<dbReference type="InterPro" id="IPR036097">
    <property type="entry name" value="HisK_dim/P_sf"/>
</dbReference>
<dbReference type="EMBL" id="PGTO01000005">
    <property type="protein sequence ID" value="RAU22162.1"/>
    <property type="molecule type" value="Genomic_DNA"/>
</dbReference>
<dbReference type="CDD" id="cd00130">
    <property type="entry name" value="PAS"/>
    <property type="match status" value="1"/>
</dbReference>
<dbReference type="PROSITE" id="PS50112">
    <property type="entry name" value="PAS"/>
    <property type="match status" value="1"/>
</dbReference>
<dbReference type="InterPro" id="IPR005467">
    <property type="entry name" value="His_kinase_dom"/>
</dbReference>
<dbReference type="Gene3D" id="6.10.340.10">
    <property type="match status" value="1"/>
</dbReference>
<dbReference type="SUPFAM" id="SSF158472">
    <property type="entry name" value="HAMP domain-like"/>
    <property type="match status" value="1"/>
</dbReference>
<dbReference type="GO" id="GO:0006355">
    <property type="term" value="P:regulation of DNA-templated transcription"/>
    <property type="evidence" value="ECO:0007669"/>
    <property type="project" value="InterPro"/>
</dbReference>